<keyword evidence="2" id="KW-0808">Transferase</keyword>
<reference evidence="2 3" key="1">
    <citation type="submission" date="2024-02" db="EMBL/GenBank/DDBJ databases">
        <authorList>
            <person name="Saticioglu I.B."/>
        </authorList>
    </citation>
    <scope>NUCLEOTIDE SEQUENCE [LARGE SCALE GENOMIC DNA]</scope>
    <source>
        <strain evidence="2 3">Mu-80</strain>
    </source>
</reference>
<protein>
    <submittedName>
        <fullName evidence="2">Nucleotidyltransferase domain-containing protein</fullName>
        <ecNumber evidence="2">2.7.7.-</ecNumber>
    </submittedName>
</protein>
<sequence>MDLTSPLRSLIPSLDSSVLEVLARSEHPQSASAIWRASSRGTRAGQLPVLNRLVEHGIVRALPAAVGHLYALNREHLLADAVLSAASARGRLMQRLGEHVQRMSPPPMHAFVFGSFARGVADQRSDIDLVLIVAQGVDPRSDAWVAQIDALSQSTVRWTGNDLQPLSYTANALADLISADEPIVQHWRDDGVRLVGDEPATLLERGSMG</sequence>
<feature type="domain" description="Polymerase nucleotidyl transferase" evidence="1">
    <location>
        <begin position="98"/>
        <end position="146"/>
    </location>
</feature>
<dbReference type="RefSeq" id="WP_337332893.1">
    <property type="nucleotide sequence ID" value="NZ_JBBDGM010000011.1"/>
</dbReference>
<keyword evidence="3" id="KW-1185">Reference proteome</keyword>
<comment type="caution">
    <text evidence="2">The sequence shown here is derived from an EMBL/GenBank/DDBJ whole genome shotgun (WGS) entry which is preliminary data.</text>
</comment>
<keyword evidence="2" id="KW-0548">Nucleotidyltransferase</keyword>
<dbReference type="InterPro" id="IPR043519">
    <property type="entry name" value="NT_sf"/>
</dbReference>
<dbReference type="GO" id="GO:0016779">
    <property type="term" value="F:nucleotidyltransferase activity"/>
    <property type="evidence" value="ECO:0007669"/>
    <property type="project" value="UniProtKB-KW"/>
</dbReference>
<dbReference type="SUPFAM" id="SSF81301">
    <property type="entry name" value="Nucleotidyltransferase"/>
    <property type="match status" value="1"/>
</dbReference>
<dbReference type="CDD" id="cd05403">
    <property type="entry name" value="NT_KNTase_like"/>
    <property type="match status" value="1"/>
</dbReference>
<evidence type="ECO:0000313" key="2">
    <source>
        <dbReference type="EMBL" id="MEJ1089249.1"/>
    </source>
</evidence>
<name>A0ABU8LD48_9MICO</name>
<evidence type="ECO:0000313" key="3">
    <source>
        <dbReference type="Proteomes" id="UP001371224"/>
    </source>
</evidence>
<dbReference type="InterPro" id="IPR002934">
    <property type="entry name" value="Polymerase_NTP_transf_dom"/>
</dbReference>
<gene>
    <name evidence="2" type="ORF">WDU99_13080</name>
</gene>
<evidence type="ECO:0000259" key="1">
    <source>
        <dbReference type="Pfam" id="PF01909"/>
    </source>
</evidence>
<dbReference type="EC" id="2.7.7.-" evidence="2"/>
<proteinExistence type="predicted"/>
<accession>A0ABU8LD48</accession>
<organism evidence="2 3">
    <name type="scientific">Microbacterium bandirmense</name>
    <dbReference type="NCBI Taxonomy" id="3122050"/>
    <lineage>
        <taxon>Bacteria</taxon>
        <taxon>Bacillati</taxon>
        <taxon>Actinomycetota</taxon>
        <taxon>Actinomycetes</taxon>
        <taxon>Micrococcales</taxon>
        <taxon>Microbacteriaceae</taxon>
        <taxon>Microbacterium</taxon>
    </lineage>
</organism>
<dbReference type="Proteomes" id="UP001371224">
    <property type="component" value="Unassembled WGS sequence"/>
</dbReference>
<dbReference type="Gene3D" id="3.30.460.10">
    <property type="entry name" value="Beta Polymerase, domain 2"/>
    <property type="match status" value="1"/>
</dbReference>
<dbReference type="Pfam" id="PF01909">
    <property type="entry name" value="NTP_transf_2"/>
    <property type="match status" value="1"/>
</dbReference>
<dbReference type="EMBL" id="JBBDGM010000011">
    <property type="protein sequence ID" value="MEJ1089249.1"/>
    <property type="molecule type" value="Genomic_DNA"/>
</dbReference>